<comment type="subcellular location">
    <subcellularLocation>
        <location evidence="1">Membrane</location>
        <topology evidence="1">Multi-pass membrane protein</topology>
    </subcellularLocation>
</comment>
<name>A7IAP3_METB6</name>
<feature type="transmembrane region" description="Helical" evidence="5">
    <location>
        <begin position="63"/>
        <end position="81"/>
    </location>
</feature>
<feature type="transmembrane region" description="Helical" evidence="5">
    <location>
        <begin position="32"/>
        <end position="51"/>
    </location>
</feature>
<dbReference type="NCBIfam" id="NF037968">
    <property type="entry name" value="SemiSWEET_2"/>
    <property type="match status" value="1"/>
</dbReference>
<dbReference type="InterPro" id="IPR047662">
    <property type="entry name" value="SemiSWEET"/>
</dbReference>
<keyword evidence="3 5" id="KW-1133">Transmembrane helix</keyword>
<keyword evidence="2 5" id="KW-0812">Transmembrane</keyword>
<dbReference type="GO" id="GO:0051119">
    <property type="term" value="F:sugar transmembrane transporter activity"/>
    <property type="evidence" value="ECO:0007669"/>
    <property type="project" value="InterPro"/>
</dbReference>
<evidence type="ECO:0000313" key="6">
    <source>
        <dbReference type="EMBL" id="ABS56804.1"/>
    </source>
</evidence>
<organism evidence="6 7">
    <name type="scientific">Methanoregula boonei (strain DSM 21154 / JCM 14090 / 6A8)</name>
    <dbReference type="NCBI Taxonomy" id="456442"/>
    <lineage>
        <taxon>Archaea</taxon>
        <taxon>Methanobacteriati</taxon>
        <taxon>Methanobacteriota</taxon>
        <taxon>Stenosarchaea group</taxon>
        <taxon>Methanomicrobia</taxon>
        <taxon>Methanomicrobiales</taxon>
        <taxon>Methanoregulaceae</taxon>
        <taxon>Methanoregula</taxon>
    </lineage>
</organism>
<reference evidence="7" key="1">
    <citation type="journal article" date="2015" name="Microbiology">
        <title>Genome of Methanoregula boonei 6A8 reveals adaptations to oligotrophic peatland environments.</title>
        <authorList>
            <person name="Braeuer S."/>
            <person name="Cadillo-Quiroz H."/>
            <person name="Kyrpides N."/>
            <person name="Woyke T."/>
            <person name="Goodwin L."/>
            <person name="Detter C."/>
            <person name="Podell S."/>
            <person name="Yavitt J.B."/>
            <person name="Zinder S.H."/>
        </authorList>
    </citation>
    <scope>NUCLEOTIDE SEQUENCE [LARGE SCALE GENOMIC DNA]</scope>
    <source>
        <strain evidence="7">DSM 21154 / JCM 14090 / 6A8</strain>
    </source>
</reference>
<dbReference type="GO" id="GO:0016020">
    <property type="term" value="C:membrane"/>
    <property type="evidence" value="ECO:0007669"/>
    <property type="project" value="UniProtKB-SubCell"/>
</dbReference>
<dbReference type="InterPro" id="IPR006603">
    <property type="entry name" value="PQ-loop_rpt"/>
</dbReference>
<dbReference type="Gene3D" id="1.20.1280.290">
    <property type="match status" value="1"/>
</dbReference>
<dbReference type="AlphaFoldDB" id="A7IAP3"/>
<dbReference type="Proteomes" id="UP000002408">
    <property type="component" value="Chromosome"/>
</dbReference>
<evidence type="ECO:0000256" key="1">
    <source>
        <dbReference type="ARBA" id="ARBA00004141"/>
    </source>
</evidence>
<dbReference type="EMBL" id="CP000780">
    <property type="protein sequence ID" value="ABS56804.1"/>
    <property type="molecule type" value="Genomic_DNA"/>
</dbReference>
<evidence type="ECO:0000256" key="4">
    <source>
        <dbReference type="ARBA" id="ARBA00023136"/>
    </source>
</evidence>
<feature type="transmembrane region" description="Helical" evidence="5">
    <location>
        <begin position="87"/>
        <end position="107"/>
    </location>
</feature>
<gene>
    <name evidence="6" type="ordered locus">Mboo_2290</name>
</gene>
<evidence type="ECO:0000256" key="3">
    <source>
        <dbReference type="ARBA" id="ARBA00022989"/>
    </source>
</evidence>
<protein>
    <recommendedName>
        <fullName evidence="8">MtN3 and saliva related transmembrane protein</fullName>
    </recommendedName>
</protein>
<keyword evidence="4 5" id="KW-0472">Membrane</keyword>
<evidence type="ECO:0000256" key="5">
    <source>
        <dbReference type="SAM" id="Phobius"/>
    </source>
</evidence>
<dbReference type="KEGG" id="mbn:Mboo_2290"/>
<evidence type="ECO:0000313" key="7">
    <source>
        <dbReference type="Proteomes" id="UP000002408"/>
    </source>
</evidence>
<dbReference type="STRING" id="456442.Mboo_2290"/>
<dbReference type="eggNOG" id="arCOG05022">
    <property type="taxonomic scope" value="Archaea"/>
</dbReference>
<sequence>MAEPGTFALRVPTGINGEISYGNEDTDTMDTITILGFVAGALTTVAYVPQVIRSWKLKETRDISLSMLVLYATGVFLWFVYGVWSDALPIIAANGISLVLILVLLGIKLRYR</sequence>
<dbReference type="Pfam" id="PF04193">
    <property type="entry name" value="PQ-loop"/>
    <property type="match status" value="1"/>
</dbReference>
<evidence type="ECO:0008006" key="8">
    <source>
        <dbReference type="Google" id="ProtNLM"/>
    </source>
</evidence>
<proteinExistence type="predicted"/>
<keyword evidence="7" id="KW-1185">Reference proteome</keyword>
<evidence type="ECO:0000256" key="2">
    <source>
        <dbReference type="ARBA" id="ARBA00022692"/>
    </source>
</evidence>
<dbReference type="HOGENOM" id="CLU_135915_1_1_2"/>
<accession>A7IAP3</accession>